<organism evidence="11 12">
    <name type="scientific">Aplysia californica</name>
    <name type="common">California sea hare</name>
    <dbReference type="NCBI Taxonomy" id="6500"/>
    <lineage>
        <taxon>Eukaryota</taxon>
        <taxon>Metazoa</taxon>
        <taxon>Spiralia</taxon>
        <taxon>Lophotrochozoa</taxon>
        <taxon>Mollusca</taxon>
        <taxon>Gastropoda</taxon>
        <taxon>Heterobranchia</taxon>
        <taxon>Euthyneura</taxon>
        <taxon>Tectipleura</taxon>
        <taxon>Aplysiida</taxon>
        <taxon>Aplysioidea</taxon>
        <taxon>Aplysiidae</taxon>
        <taxon>Aplysia</taxon>
    </lineage>
</organism>
<dbReference type="Pfam" id="PF16454">
    <property type="entry name" value="PI3K_P85_iSH2"/>
    <property type="match status" value="1"/>
</dbReference>
<evidence type="ECO:0000259" key="7">
    <source>
        <dbReference type="PROSITE" id="PS50001"/>
    </source>
</evidence>
<dbReference type="PRINTS" id="PR00401">
    <property type="entry name" value="SH2DOMAIN"/>
</dbReference>
<evidence type="ECO:0000259" key="10">
    <source>
        <dbReference type="PROSITE" id="PS50238"/>
    </source>
</evidence>
<dbReference type="InterPro" id="IPR032498">
    <property type="entry name" value="PI3K_P85_iSH2"/>
</dbReference>
<evidence type="ECO:0000313" key="11">
    <source>
        <dbReference type="Proteomes" id="UP000694888"/>
    </source>
</evidence>
<dbReference type="Gene3D" id="3.30.60.20">
    <property type="match status" value="2"/>
</dbReference>
<dbReference type="PROSITE" id="PS50081">
    <property type="entry name" value="ZF_DAG_PE_2"/>
    <property type="match status" value="2"/>
</dbReference>
<dbReference type="PRINTS" id="PR00678">
    <property type="entry name" value="PI3KINASEP85"/>
</dbReference>
<evidence type="ECO:0000256" key="2">
    <source>
        <dbReference type="ARBA" id="ARBA00022723"/>
    </source>
</evidence>
<dbReference type="SUPFAM" id="SSF57889">
    <property type="entry name" value="Cysteine-rich domain"/>
    <property type="match status" value="2"/>
</dbReference>
<reference evidence="12" key="1">
    <citation type="submission" date="2025-08" db="UniProtKB">
        <authorList>
            <consortium name="RefSeq"/>
        </authorList>
    </citation>
    <scope>IDENTIFICATION</scope>
</reference>
<feature type="region of interest" description="Disordered" evidence="6">
    <location>
        <begin position="527"/>
        <end position="562"/>
    </location>
</feature>
<proteinExistence type="predicted"/>
<dbReference type="Pfam" id="PF00017">
    <property type="entry name" value="SH2"/>
    <property type="match status" value="2"/>
</dbReference>
<sequence>MASDVKVYRFECVNPYHPEDYGHGKSYILMEPGDTLEVDPSSMDIANRENPKGWLKGRNVSRNSEGLFPAGPYVHFVQKDFNDSGYEGPPRIPHRFVDSYRVRPHLCMHCNDYVWGKSNQGKICEACGKTCHAACAPLIASTTHCSRSRNGRLDNSAGTDLPVQEWSVANVVEWMAAANLYRFADLFRERHVTGSKLMAMDQDMLAEMGIKDDFHQKAILVCIDELCGQQTDNQPYASSLPQAGHCLEMEAAAGDSEHRFAEYNFSSMQRCHVCDKFLYGLVRQGLQCRECGMCCHRFCHAQRPTECNVPALERLRRPSFTSNSIFGSELTEEVSKSCMEAPWVVVKCVEEIEKWCKLHKSEALSIYRISARTEEVNEIKAAFNMGEQDQVNLSTHDVHSIAGALKKYLRELPNPVIPVEMYSLFIEAAKEFNQPSGGASSVKSIVDLVEDMPVAHKSTLTYIFQHFARLWKWQFDSDVMDPVEKILHVFCHILLRPPWERIIDIVDNTKPHIDILKELLRNGNWGESMPPIPPPNPVQPPRPPRVLESAASSSISPQTPEDRLRDAEWYWGDISREEVNEKLKDQPDGTFLVRDASTPGDYTLTLRKGGSNKLIKIFHQNGHYGFVDPLEFTSVVSLINWYQSNSLAMYNSTLDTRLVHPVSRNMGLENPENHQDIAKEVETLVRINRQYLEKRSAYDDLYERHSRLSQEMQLKHQALDAFKETLIVFQEQMDLARRSLLETAGHDSQKLQENMELLKSRFMRIQESKGALEVELDRRSSWNRTLIGDMNSMKPEIKRLNKQREQWKTWLLDRGKTQDFLDNLLEGRRDSQMEGASGDSEHNVPHYDEALWLISCQRTQAESLLAGKPDGTFLIRPKAEEGNVHVLSIVCRGTPYHCRILHSDTGYGFAEPYNIFPTLKELVLHYHFTSLAEHNNDLDICLLHPVHAPITARANDTYLRMQQL</sequence>
<dbReference type="Gene3D" id="2.30.30.40">
    <property type="entry name" value="SH3 Domains"/>
    <property type="match status" value="1"/>
</dbReference>
<evidence type="ECO:0000259" key="9">
    <source>
        <dbReference type="PROSITE" id="PS50105"/>
    </source>
</evidence>
<feature type="compositionally biased region" description="Polar residues" evidence="6">
    <location>
        <begin position="550"/>
        <end position="559"/>
    </location>
</feature>
<dbReference type="Pfam" id="PF07647">
    <property type="entry name" value="SAM_2"/>
    <property type="match status" value="1"/>
</dbReference>
<evidence type="ECO:0000259" key="8">
    <source>
        <dbReference type="PROSITE" id="PS50081"/>
    </source>
</evidence>
<dbReference type="CDD" id="cd09487">
    <property type="entry name" value="SAM_superfamily"/>
    <property type="match status" value="1"/>
</dbReference>
<keyword evidence="11" id="KW-1185">Reference proteome</keyword>
<dbReference type="PANTHER" id="PTHR46075:SF5">
    <property type="entry name" value="PHOSPHATIDYLINOSITOL 3-KINASE REGULATORY SUBUNIT ALPHA"/>
    <property type="match status" value="1"/>
</dbReference>
<evidence type="ECO:0000256" key="4">
    <source>
        <dbReference type="PROSITE-ProRule" id="PRU00191"/>
    </source>
</evidence>
<dbReference type="InterPro" id="IPR046349">
    <property type="entry name" value="C1-like_sf"/>
</dbReference>
<dbReference type="Gene3D" id="1.10.555.10">
    <property type="entry name" value="Rho GTPase activation protein"/>
    <property type="match status" value="1"/>
</dbReference>
<dbReference type="CDD" id="cd20829">
    <property type="entry name" value="C1_PIK3R-like_rpt1"/>
    <property type="match status" value="1"/>
</dbReference>
<evidence type="ECO:0000256" key="6">
    <source>
        <dbReference type="SAM" id="MobiDB-lite"/>
    </source>
</evidence>
<dbReference type="InterPro" id="IPR036860">
    <property type="entry name" value="SH2_dom_sf"/>
</dbReference>
<dbReference type="SMART" id="SM00324">
    <property type="entry name" value="RhoGAP"/>
    <property type="match status" value="1"/>
</dbReference>
<keyword evidence="2" id="KW-0479">Metal-binding</keyword>
<keyword evidence="3" id="KW-0862">Zinc</keyword>
<keyword evidence="5" id="KW-0175">Coiled coil</keyword>
<dbReference type="InterPro" id="IPR000198">
    <property type="entry name" value="RhoGAP_dom"/>
</dbReference>
<dbReference type="SUPFAM" id="SSF55550">
    <property type="entry name" value="SH2 domain"/>
    <property type="match status" value="2"/>
</dbReference>
<dbReference type="SMART" id="SM00109">
    <property type="entry name" value="C1"/>
    <property type="match status" value="2"/>
</dbReference>
<dbReference type="Pfam" id="PF00620">
    <property type="entry name" value="RhoGAP"/>
    <property type="match status" value="1"/>
</dbReference>
<dbReference type="Pfam" id="PF00130">
    <property type="entry name" value="C1_1"/>
    <property type="match status" value="2"/>
</dbReference>
<evidence type="ECO:0000313" key="12">
    <source>
        <dbReference type="RefSeq" id="XP_012946878.1"/>
    </source>
</evidence>
<gene>
    <name evidence="12" type="primary">LOC101852902</name>
</gene>
<dbReference type="InterPro" id="IPR035022">
    <property type="entry name" value="PI3kinase_P85_nSH2"/>
</dbReference>
<dbReference type="PROSITE" id="PS50238">
    <property type="entry name" value="RHOGAP"/>
    <property type="match status" value="1"/>
</dbReference>
<accession>A0ABM1AFX9</accession>
<dbReference type="PROSITE" id="PS50001">
    <property type="entry name" value="SH2"/>
    <property type="match status" value="2"/>
</dbReference>
<dbReference type="RefSeq" id="XP_012946878.1">
    <property type="nucleotide sequence ID" value="XM_013091424.2"/>
</dbReference>
<dbReference type="Proteomes" id="UP000694888">
    <property type="component" value="Unplaced"/>
</dbReference>
<dbReference type="SUPFAM" id="SSF47769">
    <property type="entry name" value="SAM/Pointed domain"/>
    <property type="match status" value="1"/>
</dbReference>
<keyword evidence="4" id="KW-0727">SH2 domain</keyword>
<dbReference type="PROSITE" id="PS00479">
    <property type="entry name" value="ZF_DAG_PE_1"/>
    <property type="match status" value="2"/>
</dbReference>
<dbReference type="CDD" id="cd09942">
    <property type="entry name" value="SH2_nSH2_p85_like"/>
    <property type="match status" value="1"/>
</dbReference>
<dbReference type="InterPro" id="IPR008936">
    <property type="entry name" value="Rho_GTPase_activation_prot"/>
</dbReference>
<dbReference type="InterPro" id="IPR001660">
    <property type="entry name" value="SAM"/>
</dbReference>
<evidence type="ECO:0000256" key="3">
    <source>
        <dbReference type="ARBA" id="ARBA00022833"/>
    </source>
</evidence>
<dbReference type="SUPFAM" id="SSF48350">
    <property type="entry name" value="GTPase activation domain, GAP"/>
    <property type="match status" value="1"/>
</dbReference>
<dbReference type="PANTHER" id="PTHR46075">
    <property type="entry name" value="CHIMERIN FAMILY MEMBER"/>
    <property type="match status" value="1"/>
</dbReference>
<dbReference type="Gene3D" id="3.30.505.10">
    <property type="entry name" value="SH2 domain"/>
    <property type="match status" value="2"/>
</dbReference>
<dbReference type="CDD" id="cd00159">
    <property type="entry name" value="RhoGAP"/>
    <property type="match status" value="1"/>
</dbReference>
<evidence type="ECO:0000256" key="1">
    <source>
        <dbReference type="ARBA" id="ARBA00022468"/>
    </source>
</evidence>
<feature type="domain" description="SH2" evidence="7">
    <location>
        <begin position="569"/>
        <end position="662"/>
    </location>
</feature>
<name>A0ABM1AFX9_APLCA</name>
<feature type="compositionally biased region" description="Pro residues" evidence="6">
    <location>
        <begin position="530"/>
        <end position="544"/>
    </location>
</feature>
<protein>
    <submittedName>
        <fullName evidence="12">Phosphatidylinositol 3-kinase regulatory subunit alpha</fullName>
    </submittedName>
</protein>
<dbReference type="SMART" id="SM00252">
    <property type="entry name" value="SH2"/>
    <property type="match status" value="2"/>
</dbReference>
<dbReference type="GeneID" id="101852902"/>
<dbReference type="Gene3D" id="1.10.287.1490">
    <property type="match status" value="1"/>
</dbReference>
<keyword evidence="1" id="KW-0343">GTPase activation</keyword>
<dbReference type="InterPro" id="IPR051854">
    <property type="entry name" value="Rho-type_GAP"/>
</dbReference>
<dbReference type="InterPro" id="IPR002219">
    <property type="entry name" value="PKC_DAG/PE"/>
</dbReference>
<dbReference type="InterPro" id="IPR000980">
    <property type="entry name" value="SH2"/>
</dbReference>
<dbReference type="InterPro" id="IPR013761">
    <property type="entry name" value="SAM/pointed_sf"/>
</dbReference>
<evidence type="ECO:0000256" key="5">
    <source>
        <dbReference type="SAM" id="Coils"/>
    </source>
</evidence>
<feature type="coiled-coil region" evidence="5">
    <location>
        <begin position="741"/>
        <end position="768"/>
    </location>
</feature>
<dbReference type="SMART" id="SM00454">
    <property type="entry name" value="SAM"/>
    <property type="match status" value="1"/>
</dbReference>
<dbReference type="CDD" id="cd20830">
    <property type="entry name" value="C1_PIK3R-like_rpt2"/>
    <property type="match status" value="1"/>
</dbReference>
<feature type="domain" description="Rho-GAP" evidence="10">
    <location>
        <begin position="328"/>
        <end position="527"/>
    </location>
</feature>
<feature type="domain" description="SAM" evidence="9">
    <location>
        <begin position="166"/>
        <end position="229"/>
    </location>
</feature>
<feature type="domain" description="SH2" evidence="7">
    <location>
        <begin position="846"/>
        <end position="946"/>
    </location>
</feature>
<feature type="domain" description="Phorbol-ester/DAG-type" evidence="8">
    <location>
        <begin position="257"/>
        <end position="307"/>
    </location>
</feature>
<feature type="domain" description="Phorbol-ester/DAG-type" evidence="8">
    <location>
        <begin position="93"/>
        <end position="145"/>
    </location>
</feature>
<dbReference type="PROSITE" id="PS50105">
    <property type="entry name" value="SAM_DOMAIN"/>
    <property type="match status" value="1"/>
</dbReference>
<dbReference type="Gene3D" id="1.10.150.50">
    <property type="entry name" value="Transcription Factor, Ets-1"/>
    <property type="match status" value="1"/>
</dbReference>